<comment type="caution">
    <text evidence="1">The sequence shown here is derived from an EMBL/GenBank/DDBJ whole genome shotgun (WGS) entry which is preliminary data.</text>
</comment>
<name>A0A4Y2VPN1_ARAVE</name>
<evidence type="ECO:0000313" key="2">
    <source>
        <dbReference type="Proteomes" id="UP000499080"/>
    </source>
</evidence>
<dbReference type="OrthoDB" id="125347at2759"/>
<reference evidence="1 2" key="1">
    <citation type="journal article" date="2019" name="Sci. Rep.">
        <title>Orb-weaving spider Araneus ventricosus genome elucidates the spidroin gene catalogue.</title>
        <authorList>
            <person name="Kono N."/>
            <person name="Nakamura H."/>
            <person name="Ohtoshi R."/>
            <person name="Moran D.A.P."/>
            <person name="Shinohara A."/>
            <person name="Yoshida Y."/>
            <person name="Fujiwara M."/>
            <person name="Mori M."/>
            <person name="Tomita M."/>
            <person name="Arakawa K."/>
        </authorList>
    </citation>
    <scope>NUCLEOTIDE SEQUENCE [LARGE SCALE GENOMIC DNA]</scope>
</reference>
<protein>
    <recommendedName>
        <fullName evidence="3">DDE-1 domain-containing protein</fullName>
    </recommendedName>
</protein>
<dbReference type="EMBL" id="BGPR01050330">
    <property type="protein sequence ID" value="GBO27343.1"/>
    <property type="molecule type" value="Genomic_DNA"/>
</dbReference>
<organism evidence="1 2">
    <name type="scientific">Araneus ventricosus</name>
    <name type="common">Orbweaver spider</name>
    <name type="synonym">Epeira ventricosa</name>
    <dbReference type="NCBI Taxonomy" id="182803"/>
    <lineage>
        <taxon>Eukaryota</taxon>
        <taxon>Metazoa</taxon>
        <taxon>Ecdysozoa</taxon>
        <taxon>Arthropoda</taxon>
        <taxon>Chelicerata</taxon>
        <taxon>Arachnida</taxon>
        <taxon>Araneae</taxon>
        <taxon>Araneomorphae</taxon>
        <taxon>Entelegynae</taxon>
        <taxon>Araneoidea</taxon>
        <taxon>Araneidae</taxon>
        <taxon>Araneus</taxon>
    </lineage>
</organism>
<gene>
    <name evidence="1" type="ORF">AVEN_92878_1</name>
</gene>
<evidence type="ECO:0000313" key="1">
    <source>
        <dbReference type="EMBL" id="GBO27343.1"/>
    </source>
</evidence>
<keyword evidence="2" id="KW-1185">Reference proteome</keyword>
<dbReference type="Proteomes" id="UP000499080">
    <property type="component" value="Unassembled WGS sequence"/>
</dbReference>
<proteinExistence type="predicted"/>
<evidence type="ECO:0008006" key="3">
    <source>
        <dbReference type="Google" id="ProtNLM"/>
    </source>
</evidence>
<dbReference type="AlphaFoldDB" id="A0A4Y2VPN1"/>
<sequence length="114" mass="12968">MRMTDYAWRNLTQKTVQNCFKKVGFKNGSEEEKGVNEEDRESIEKEAEETVNAANEVLEIYSQEWKAMKSGFNVNVSFKEFLQVDDSLATCETLTEAEIVDNVRGVSEDEEAGT</sequence>
<accession>A0A4Y2VPN1</accession>